<evidence type="ECO:0000256" key="4">
    <source>
        <dbReference type="ARBA" id="ARBA00012564"/>
    </source>
</evidence>
<evidence type="ECO:0000256" key="1">
    <source>
        <dbReference type="ARBA" id="ARBA00000098"/>
    </source>
</evidence>
<keyword evidence="13" id="KW-0732">Signal</keyword>
<evidence type="ECO:0000256" key="10">
    <source>
        <dbReference type="ARBA" id="ARBA00023049"/>
    </source>
</evidence>
<keyword evidence="17" id="KW-1185">Reference proteome</keyword>
<organism evidence="16 17">
    <name type="scientific">Paractinoplanes rishiriensis</name>
    <dbReference type="NCBI Taxonomy" id="1050105"/>
    <lineage>
        <taxon>Bacteria</taxon>
        <taxon>Bacillati</taxon>
        <taxon>Actinomycetota</taxon>
        <taxon>Actinomycetes</taxon>
        <taxon>Micromonosporales</taxon>
        <taxon>Micromonosporaceae</taxon>
        <taxon>Paractinoplanes</taxon>
    </lineage>
</organism>
<evidence type="ECO:0000313" key="16">
    <source>
        <dbReference type="EMBL" id="GIE99506.1"/>
    </source>
</evidence>
<evidence type="ECO:0000313" key="17">
    <source>
        <dbReference type="Proteomes" id="UP000636960"/>
    </source>
</evidence>
<evidence type="ECO:0000256" key="2">
    <source>
        <dbReference type="ARBA" id="ARBA00001947"/>
    </source>
</evidence>
<dbReference type="InterPro" id="IPR042097">
    <property type="entry name" value="Aminopeptidase_N-like_N_sf"/>
</dbReference>
<evidence type="ECO:0000256" key="7">
    <source>
        <dbReference type="ARBA" id="ARBA00022723"/>
    </source>
</evidence>
<feature type="signal peptide" evidence="13">
    <location>
        <begin position="1"/>
        <end position="27"/>
    </location>
</feature>
<evidence type="ECO:0000256" key="9">
    <source>
        <dbReference type="ARBA" id="ARBA00022833"/>
    </source>
</evidence>
<dbReference type="InterPro" id="IPR027268">
    <property type="entry name" value="Peptidase_M4/M1_CTD_sf"/>
</dbReference>
<keyword evidence="9" id="KW-0862">Zinc</keyword>
<keyword evidence="8" id="KW-0378">Hydrolase</keyword>
<accession>A0A919KA92</accession>
<evidence type="ECO:0000259" key="14">
    <source>
        <dbReference type="Pfam" id="PF01433"/>
    </source>
</evidence>
<dbReference type="SUPFAM" id="SSF63737">
    <property type="entry name" value="Leukotriene A4 hydrolase N-terminal domain"/>
    <property type="match status" value="1"/>
</dbReference>
<evidence type="ECO:0000256" key="8">
    <source>
        <dbReference type="ARBA" id="ARBA00022801"/>
    </source>
</evidence>
<evidence type="ECO:0000256" key="12">
    <source>
        <dbReference type="ARBA" id="ARBA00031533"/>
    </source>
</evidence>
<keyword evidence="6" id="KW-0645">Protease</keyword>
<evidence type="ECO:0000256" key="11">
    <source>
        <dbReference type="ARBA" id="ARBA00029811"/>
    </source>
</evidence>
<comment type="cofactor">
    <cofactor evidence="2">
        <name>Zn(2+)</name>
        <dbReference type="ChEBI" id="CHEBI:29105"/>
    </cofactor>
</comment>
<proteinExistence type="inferred from homology"/>
<dbReference type="InterPro" id="IPR014782">
    <property type="entry name" value="Peptidase_M1_dom"/>
</dbReference>
<dbReference type="Pfam" id="PF01433">
    <property type="entry name" value="Peptidase_M1"/>
    <property type="match status" value="1"/>
</dbReference>
<dbReference type="GO" id="GO:0008270">
    <property type="term" value="F:zinc ion binding"/>
    <property type="evidence" value="ECO:0007669"/>
    <property type="project" value="InterPro"/>
</dbReference>
<dbReference type="InterPro" id="IPR045357">
    <property type="entry name" value="Aminopeptidase_N-like_N"/>
</dbReference>
<reference evidence="16" key="1">
    <citation type="submission" date="2021-01" db="EMBL/GenBank/DDBJ databases">
        <title>Whole genome shotgun sequence of Actinoplanes rishiriensis NBRC 108556.</title>
        <authorList>
            <person name="Komaki H."/>
            <person name="Tamura T."/>
        </authorList>
    </citation>
    <scope>NUCLEOTIDE SEQUENCE</scope>
    <source>
        <strain evidence="16">NBRC 108556</strain>
    </source>
</reference>
<dbReference type="GO" id="GO:0006508">
    <property type="term" value="P:proteolysis"/>
    <property type="evidence" value="ECO:0007669"/>
    <property type="project" value="UniProtKB-KW"/>
</dbReference>
<name>A0A919KA92_9ACTN</name>
<dbReference type="InterPro" id="IPR050344">
    <property type="entry name" value="Peptidase_M1_aminopeptidases"/>
</dbReference>
<feature type="domain" description="Peptidase M1 membrane alanine aminopeptidase" evidence="14">
    <location>
        <begin position="317"/>
        <end position="461"/>
    </location>
</feature>
<dbReference type="Gene3D" id="2.60.40.1730">
    <property type="entry name" value="tricorn interacting facor f3 domain"/>
    <property type="match status" value="1"/>
</dbReference>
<evidence type="ECO:0000259" key="15">
    <source>
        <dbReference type="Pfam" id="PF17900"/>
    </source>
</evidence>
<dbReference type="EMBL" id="BOMV01000073">
    <property type="protein sequence ID" value="GIE99506.1"/>
    <property type="molecule type" value="Genomic_DNA"/>
</dbReference>
<dbReference type="CDD" id="cd09603">
    <property type="entry name" value="M1_APN_like"/>
    <property type="match status" value="1"/>
</dbReference>
<feature type="domain" description="Aminopeptidase N-like N-terminal" evidence="15">
    <location>
        <begin position="53"/>
        <end position="223"/>
    </location>
</feature>
<evidence type="ECO:0000256" key="3">
    <source>
        <dbReference type="ARBA" id="ARBA00010136"/>
    </source>
</evidence>
<dbReference type="InterPro" id="IPR001930">
    <property type="entry name" value="Peptidase_M1"/>
</dbReference>
<evidence type="ECO:0000256" key="6">
    <source>
        <dbReference type="ARBA" id="ARBA00022670"/>
    </source>
</evidence>
<dbReference type="Proteomes" id="UP000636960">
    <property type="component" value="Unassembled WGS sequence"/>
</dbReference>
<dbReference type="GO" id="GO:0008237">
    <property type="term" value="F:metallopeptidase activity"/>
    <property type="evidence" value="ECO:0007669"/>
    <property type="project" value="UniProtKB-KW"/>
</dbReference>
<dbReference type="GO" id="GO:0016285">
    <property type="term" value="F:alanyl aminopeptidase activity"/>
    <property type="evidence" value="ECO:0007669"/>
    <property type="project" value="UniProtKB-EC"/>
</dbReference>
<dbReference type="EC" id="3.4.11.2" evidence="4"/>
<gene>
    <name evidence="16" type="ORF">Ari01nite_69710</name>
</gene>
<protein>
    <recommendedName>
        <fullName evidence="5">Aminopeptidase N</fullName>
        <ecNumber evidence="4">3.4.11.2</ecNumber>
    </recommendedName>
    <alternativeName>
        <fullName evidence="11">Alanine aminopeptidase</fullName>
    </alternativeName>
    <alternativeName>
        <fullName evidence="12">Lysyl aminopeptidase</fullName>
    </alternativeName>
</protein>
<sequence>MLLQRTIISTVAAVMVTVLCVQSNVHAASASTTTGAGDIYYPDYGNGGYDVIHYDIRLRYFPDTDRLIGTTTILATATQDVSAFSLDFILHTRSVRVNNRVASFDRQGDHELIVRPATPVAKGSRLTIVVQYDDVPSTVVASDITAWNRTVDGALAVNQPEIAWWWFPSNDHPTDKATFEVSVLVPNGIEAISNGVPTRWAQPAFSGWSRWSWRADAPQATYLSFLAIGDFEIRQGTSADGSPIITAYSTRLDADTAAAARTSVERTDEIIAWAAELFGPYPFNARGGVVTGAGDQYFALETQTRPVYDGYSFMLPNESLVVHELVHQWFGDSVSVDQWRDIWLNEGFATYAEWLWMEDQGQLTTDVMADFVSSVRYPADDPFWRVLPGDPGPTQLLHDAVYFRGALTLHYLRKLVGSRYFFVILRTWAQKYRYGNSNTAEFRALAEKISGQRLDEFFRTWLYTPMRPDLGPTSAETPAEPQSWSQIVAAHEAAHGQRFTRLRPR</sequence>
<feature type="chain" id="PRO_5036966510" description="Aminopeptidase N" evidence="13">
    <location>
        <begin position="28"/>
        <end position="505"/>
    </location>
</feature>
<evidence type="ECO:0000256" key="13">
    <source>
        <dbReference type="SAM" id="SignalP"/>
    </source>
</evidence>
<keyword evidence="10" id="KW-0482">Metalloprotease</keyword>
<dbReference type="AlphaFoldDB" id="A0A919KA92"/>
<dbReference type="PRINTS" id="PR00756">
    <property type="entry name" value="ALADIPTASE"/>
</dbReference>
<dbReference type="Pfam" id="PF17900">
    <property type="entry name" value="Peptidase_M1_N"/>
    <property type="match status" value="1"/>
</dbReference>
<dbReference type="PANTHER" id="PTHR11533:SF297">
    <property type="entry name" value="AMINOPEPTIDASE N"/>
    <property type="match status" value="1"/>
</dbReference>
<keyword evidence="7" id="KW-0479">Metal-binding</keyword>
<comment type="similarity">
    <text evidence="3">Belongs to the peptidase M1 family.</text>
</comment>
<dbReference type="Gene3D" id="1.10.390.10">
    <property type="entry name" value="Neutral Protease Domain 2"/>
    <property type="match status" value="1"/>
</dbReference>
<dbReference type="PANTHER" id="PTHR11533">
    <property type="entry name" value="PROTEASE M1 ZINC METALLOPROTEASE"/>
    <property type="match status" value="1"/>
</dbReference>
<comment type="caution">
    <text evidence="16">The sequence shown here is derived from an EMBL/GenBank/DDBJ whole genome shotgun (WGS) entry which is preliminary data.</text>
</comment>
<dbReference type="SUPFAM" id="SSF55486">
    <property type="entry name" value="Metalloproteases ('zincins'), catalytic domain"/>
    <property type="match status" value="1"/>
</dbReference>
<evidence type="ECO:0000256" key="5">
    <source>
        <dbReference type="ARBA" id="ARBA00015611"/>
    </source>
</evidence>
<comment type="catalytic activity">
    <reaction evidence="1">
        <text>Release of an N-terminal amino acid, Xaa-|-Yaa- from a peptide, amide or arylamide. Xaa is preferably Ala, but may be most amino acids including Pro (slow action). When a terminal hydrophobic residue is followed by a prolyl residue, the two may be released as an intact Xaa-Pro dipeptide.</text>
        <dbReference type="EC" id="3.4.11.2"/>
    </reaction>
</comment>